<dbReference type="AlphaFoldDB" id="A0A7R9IEC4"/>
<dbReference type="Pfam" id="PF00789">
    <property type="entry name" value="UBX"/>
    <property type="match status" value="1"/>
</dbReference>
<accession>A0A7R9IEC4</accession>
<dbReference type="InterPro" id="IPR029071">
    <property type="entry name" value="Ubiquitin-like_domsf"/>
</dbReference>
<dbReference type="Gene3D" id="3.40.30.10">
    <property type="entry name" value="Glutaredoxin"/>
    <property type="match status" value="1"/>
</dbReference>
<dbReference type="Pfam" id="PF21021">
    <property type="entry name" value="FAF1"/>
    <property type="match status" value="1"/>
</dbReference>
<dbReference type="EMBL" id="OE001416">
    <property type="protein sequence ID" value="CAD7456761.1"/>
    <property type="molecule type" value="Genomic_DNA"/>
</dbReference>
<gene>
    <name evidence="2" type="ORF">TTEB3V08_LOCUS4778</name>
</gene>
<reference evidence="2" key="1">
    <citation type="submission" date="2020-11" db="EMBL/GenBank/DDBJ databases">
        <authorList>
            <person name="Tran Van P."/>
        </authorList>
    </citation>
    <scope>NUCLEOTIDE SEQUENCE</scope>
</reference>
<organism evidence="2">
    <name type="scientific">Timema tahoe</name>
    <dbReference type="NCBI Taxonomy" id="61484"/>
    <lineage>
        <taxon>Eukaryota</taxon>
        <taxon>Metazoa</taxon>
        <taxon>Ecdysozoa</taxon>
        <taxon>Arthropoda</taxon>
        <taxon>Hexapoda</taxon>
        <taxon>Insecta</taxon>
        <taxon>Pterygota</taxon>
        <taxon>Neoptera</taxon>
        <taxon>Polyneoptera</taxon>
        <taxon>Phasmatodea</taxon>
        <taxon>Timematodea</taxon>
        <taxon>Timematoidea</taxon>
        <taxon>Timematidae</taxon>
        <taxon>Timema</taxon>
    </lineage>
</organism>
<dbReference type="InterPro" id="IPR036249">
    <property type="entry name" value="Thioredoxin-like_sf"/>
</dbReference>
<dbReference type="InterPro" id="IPR006577">
    <property type="entry name" value="UAS"/>
</dbReference>
<evidence type="ECO:0000313" key="2">
    <source>
        <dbReference type="EMBL" id="CAD7456761.1"/>
    </source>
</evidence>
<name>A0A7R9IEC4_9NEOP</name>
<proteinExistence type="predicted"/>
<dbReference type="GO" id="GO:0005783">
    <property type="term" value="C:endoplasmic reticulum"/>
    <property type="evidence" value="ECO:0007669"/>
    <property type="project" value="TreeGrafter"/>
</dbReference>
<dbReference type="Gene3D" id="3.10.20.90">
    <property type="entry name" value="Phosphatidylinositol 3-kinase Catalytic Subunit, Chain A, domain 1"/>
    <property type="match status" value="1"/>
</dbReference>
<dbReference type="InterPro" id="IPR001012">
    <property type="entry name" value="UBX_dom"/>
</dbReference>
<protein>
    <recommendedName>
        <fullName evidence="1">UBX domain-containing protein</fullName>
    </recommendedName>
</protein>
<dbReference type="PROSITE" id="PS50033">
    <property type="entry name" value="UBX"/>
    <property type="match status" value="1"/>
</dbReference>
<feature type="domain" description="UBX" evidence="1">
    <location>
        <begin position="441"/>
        <end position="500"/>
    </location>
</feature>
<sequence length="503" mass="56610">MTRCTSVPDNVEDETAGCIHFADEFTNRYGGCHPEFFPGSLDEAVKEACLRPAKDRRLLAVYLHHDGSVLSNVFCTQLLGFESVLQCLNAHFVVWGWDLTHESNKHKFLASVSQTLGAVAAMTIRTIDKERLPALIIIMRLRSSTEIFTVVHGTLSADHSRPDLSSTPLETLVISLRTEPRVDVSLAGNVGVSELLTSLIQAVDVFTDQQRTEIREEEERNAREMVKMEQDAAYQESLEADRAKEQAKRNQVMLENQVKQETEKRIIAEQIQKEAVRLEAESNLPEEPPESCGDGITKIRFRLPKEETVVRRFHFTTPLKVGSHCLVTTLLSSTPLKVGSHCLVTPLLSRLVHTVWSQHHSQGWFTLSGHSTTLKVGSHCLVTPPLSRLVHTVWSQHHSQGWFTLSGHSTTLKVGSHCLVTAPLSRWVHTVWSQHHSQGWFTLSGHTTPLKVLLNFLIVKGFPPKEYKVFSGWPRKDLTTLDPNATLQDLRLCPQETVILEER</sequence>
<dbReference type="InterPro" id="IPR050730">
    <property type="entry name" value="UBX_domain-protein"/>
</dbReference>
<dbReference type="SUPFAM" id="SSF52833">
    <property type="entry name" value="Thioredoxin-like"/>
    <property type="match status" value="1"/>
</dbReference>
<dbReference type="PANTHER" id="PTHR23322:SF96">
    <property type="entry name" value="FAS-ASSOCIATED FACTOR 1"/>
    <property type="match status" value="1"/>
</dbReference>
<dbReference type="InterPro" id="IPR049483">
    <property type="entry name" value="FAF1_2-like_UAS"/>
</dbReference>
<dbReference type="PANTHER" id="PTHR23322">
    <property type="entry name" value="FAS-ASSOCIATED PROTEIN"/>
    <property type="match status" value="1"/>
</dbReference>
<dbReference type="SMART" id="SM00594">
    <property type="entry name" value="UAS"/>
    <property type="match status" value="1"/>
</dbReference>
<dbReference type="GO" id="GO:0043130">
    <property type="term" value="F:ubiquitin binding"/>
    <property type="evidence" value="ECO:0007669"/>
    <property type="project" value="TreeGrafter"/>
</dbReference>
<evidence type="ECO:0000259" key="1">
    <source>
        <dbReference type="PROSITE" id="PS50033"/>
    </source>
</evidence>
<dbReference type="SUPFAM" id="SSF54236">
    <property type="entry name" value="Ubiquitin-like"/>
    <property type="match status" value="2"/>
</dbReference>
<dbReference type="GO" id="GO:0036503">
    <property type="term" value="P:ERAD pathway"/>
    <property type="evidence" value="ECO:0007669"/>
    <property type="project" value="TreeGrafter"/>
</dbReference>
<dbReference type="GO" id="GO:0005634">
    <property type="term" value="C:nucleus"/>
    <property type="evidence" value="ECO:0007669"/>
    <property type="project" value="TreeGrafter"/>
</dbReference>